<name>A0A8J7BX15_9CYAN</name>
<dbReference type="RefSeq" id="WP_190826342.1">
    <property type="nucleotide sequence ID" value="NZ_CAWPPI010000034.1"/>
</dbReference>
<dbReference type="EMBL" id="JACXAE010000034">
    <property type="protein sequence ID" value="MBD2772053.1"/>
    <property type="molecule type" value="Genomic_DNA"/>
</dbReference>
<gene>
    <name evidence="1" type="ORF">ICL16_08110</name>
</gene>
<protein>
    <submittedName>
        <fullName evidence="1">Uncharacterized protein</fullName>
    </submittedName>
</protein>
<accession>A0A8J7BX15</accession>
<reference evidence="1" key="1">
    <citation type="submission" date="2020-09" db="EMBL/GenBank/DDBJ databases">
        <title>Iningainema tapete sp. nov. (Scytonemataceae, Cyanobacteria) from greenhouses in central Florida (USA) produces two types of nodularin with biosynthetic potential for microcystin-LR and anabaenopeptins.</title>
        <authorList>
            <person name="Berthold D.E."/>
            <person name="Lefler F.W."/>
            <person name="Huang I.-S."/>
            <person name="Abdulla H."/>
            <person name="Zimba P.V."/>
            <person name="Laughinghouse H.D. IV."/>
        </authorList>
    </citation>
    <scope>NUCLEOTIDE SEQUENCE</scope>
    <source>
        <strain evidence="1">BLCCT55</strain>
    </source>
</reference>
<evidence type="ECO:0000313" key="2">
    <source>
        <dbReference type="Proteomes" id="UP000629098"/>
    </source>
</evidence>
<keyword evidence="2" id="KW-1185">Reference proteome</keyword>
<sequence>MSDPTSHTLSMRINTTRCSRLRRWGGEKRKSLPQGSCSAWSEMNALIG</sequence>
<organism evidence="1 2">
    <name type="scientific">Iningainema tapete BLCC-T55</name>
    <dbReference type="NCBI Taxonomy" id="2748662"/>
    <lineage>
        <taxon>Bacteria</taxon>
        <taxon>Bacillati</taxon>
        <taxon>Cyanobacteriota</taxon>
        <taxon>Cyanophyceae</taxon>
        <taxon>Nostocales</taxon>
        <taxon>Scytonemataceae</taxon>
        <taxon>Iningainema tapete</taxon>
    </lineage>
</organism>
<comment type="caution">
    <text evidence="1">The sequence shown here is derived from an EMBL/GenBank/DDBJ whole genome shotgun (WGS) entry which is preliminary data.</text>
</comment>
<dbReference type="Proteomes" id="UP000629098">
    <property type="component" value="Unassembled WGS sequence"/>
</dbReference>
<dbReference type="AlphaFoldDB" id="A0A8J7BX15"/>
<evidence type="ECO:0000313" key="1">
    <source>
        <dbReference type="EMBL" id="MBD2772053.1"/>
    </source>
</evidence>
<proteinExistence type="predicted"/>